<feature type="coiled-coil region" evidence="6">
    <location>
        <begin position="1066"/>
        <end position="1267"/>
    </location>
</feature>
<feature type="compositionally biased region" description="Polar residues" evidence="7">
    <location>
        <begin position="802"/>
        <end position="818"/>
    </location>
</feature>
<dbReference type="OrthoDB" id="45365at2759"/>
<evidence type="ECO:0000256" key="5">
    <source>
        <dbReference type="ARBA" id="ARBA00023054"/>
    </source>
</evidence>
<keyword evidence="9" id="KW-1185">Reference proteome</keyword>
<dbReference type="Pfam" id="PF24681">
    <property type="entry name" value="Kelch_KLHDC2_KLHL20_DRC7"/>
    <property type="match status" value="1"/>
</dbReference>
<gene>
    <name evidence="8" type="ORF">CANCADRAFT_31017</name>
</gene>
<dbReference type="PANTHER" id="PTHR46093">
    <property type="entry name" value="ACYL-COA-BINDING DOMAIN-CONTAINING PROTEIN 5"/>
    <property type="match status" value="1"/>
</dbReference>
<keyword evidence="2" id="KW-0880">Kelch repeat</keyword>
<keyword evidence="4" id="KW-0677">Repeat</keyword>
<feature type="region of interest" description="Disordered" evidence="7">
    <location>
        <begin position="779"/>
        <end position="846"/>
    </location>
</feature>
<feature type="compositionally biased region" description="Polar residues" evidence="7">
    <location>
        <begin position="156"/>
        <end position="192"/>
    </location>
</feature>
<evidence type="ECO:0000256" key="1">
    <source>
        <dbReference type="ARBA" id="ARBA00004496"/>
    </source>
</evidence>
<feature type="compositionally biased region" description="Polar residues" evidence="7">
    <location>
        <begin position="79"/>
        <end position="89"/>
    </location>
</feature>
<comment type="subcellular location">
    <subcellularLocation>
        <location evidence="1">Cytoplasm</location>
    </subcellularLocation>
</comment>
<dbReference type="FunFam" id="2.120.10.80:FF:000049">
    <property type="entry name" value="Cell polarity protein (Tea1)"/>
    <property type="match status" value="1"/>
</dbReference>
<feature type="compositionally biased region" description="Polar residues" evidence="7">
    <location>
        <begin position="133"/>
        <end position="142"/>
    </location>
</feature>
<feature type="compositionally biased region" description="Polar residues" evidence="7">
    <location>
        <begin position="779"/>
        <end position="788"/>
    </location>
</feature>
<sequence>MAIFSRKKKSKEQKSSDAIEKQRQSAAKQATQLNFSSDRMQLSPNQSPAKHNSNNSPILGSDILQPIQSPWAAGHRDVSTASAPASSDMNGIEVPHSPYVGGHAPARTASGPAPYPEPLNRLQTPEVSPFMPQFNQSPQQSRYAPPSNMAHETPRSPYQQQPDRITSARYGSSDGTPVAPSASNQSPNPQQKPRTRNIHYPWSRKQLTSLSSTSPFPRYGHAASDIASIESNEIFIFGGLKGRDMLQDLWAINASTFECRLIVSDSPPAPRIGHSCVLVDNAFIVYGGDTKQHPTDKLDTDLHVLNTLTRQWRTIKIPETAHPGGRYGHSLCSLGSKLYLFGGQRDSEFFNDIYEFDLENLLTSKSQGEWVLLPVSGNAPNPRTNHSMIIYRNTLILFGGTDSVNWFNDVWCFDLSTSQWTEISTAGFVPVPCEGHTAALVDDAMYVLGGRSAESEDLNLLSALKLSSMRWFMFQNMGTGPSPRSGHSMSVSGSKIYVLGGEPSTGVAEDLDCTFVLDTSRIRYPAESANTTPRLNKVFQAPTAARQVTSPAPDTIATRSVEEKVSAADNTDATKTEVGEYSTSTPVQESSRSIDQAANPESADTTPVKANKHKSRKQRMSVPGGWAPTDSAESSPERPAQSTESLKIPERGASKDSNQTYGINQAKAIPVTLGSASPMSSPETKKLKGPRPPVSSVTGILDSAKNLEMEGSNPKGTSIDSDYSGVTQQIPRRRGTDEDASESLYAKRGTTHIPQEGAAATTAAAARMSAVINASNGKLMNSLHNSGSKSRESSVYGGPLSDSPTSDEISNRALSSQGYRGAERYSVGDEGLESDKSASRASRHRHSMSLGSTIFDRRISVEDPTIQGLRSQLQWYEVELHLARKAGYVPSSAQPAADSEVNSRAVNRLSTMSVNENLLKELIAVKSELDKLKSDIAKSSITRDPTSASSKGLSTIGNDSLTLPPDVSIASKAESSFDALGLAQEALAASEMRADSLLRQMQEDMATYKNLEETVNILKAKNNELETALANSLKEETKQRELAAASSEAASKASRALNEGISKLLADQDLMQREISNDKIKELEEKLKDMEESHSTAVKSVEELESKLKASESKHSTLLEELESVRGEHLLFKQNKEQTDREFGEHKAKYSELEQKHKELQEKVQELDNLKQQHSELQKAHESTLSYVKSSDMIVSKMKEELNRQRAENSELKEELVRLQEEADKGQKVAELEQALAEQKEMFEARISDLKTQLHETQDERDVLRVAKQQAARRVASLEADLKKADIGAKSPVIGSESSPNPAKRQSRNGRQSSVTLDALTQELDMLRSQWEQDSQRNAAA</sequence>
<evidence type="ECO:0000256" key="2">
    <source>
        <dbReference type="ARBA" id="ARBA00022441"/>
    </source>
</evidence>
<feature type="compositionally biased region" description="Basic and acidic residues" evidence="7">
    <location>
        <begin position="560"/>
        <end position="578"/>
    </location>
</feature>
<feature type="compositionally biased region" description="Basic and acidic residues" evidence="7">
    <location>
        <begin position="12"/>
        <end position="23"/>
    </location>
</feature>
<dbReference type="EMBL" id="KV453842">
    <property type="protein sequence ID" value="ODV89918.1"/>
    <property type="molecule type" value="Genomic_DNA"/>
</dbReference>
<accession>A0A1E4TE31</accession>
<reference evidence="9" key="1">
    <citation type="submission" date="2016-02" db="EMBL/GenBank/DDBJ databases">
        <title>Comparative genomics of biotechnologically important yeasts.</title>
        <authorList>
            <consortium name="DOE Joint Genome Institute"/>
            <person name="Riley R."/>
            <person name="Haridas S."/>
            <person name="Wolfe K.H."/>
            <person name="Lopes M.R."/>
            <person name="Hittinger C.T."/>
            <person name="Goker M."/>
            <person name="Salamov A."/>
            <person name="Wisecaver J."/>
            <person name="Long T.M."/>
            <person name="Aerts A.L."/>
            <person name="Barry K."/>
            <person name="Choi C."/>
            <person name="Clum A."/>
            <person name="Coughlan A.Y."/>
            <person name="Deshpande S."/>
            <person name="Douglass A.P."/>
            <person name="Hanson S.J."/>
            <person name="Klenk H.-P."/>
            <person name="Labutti K."/>
            <person name="Lapidus A."/>
            <person name="Lindquist E."/>
            <person name="Lipzen A."/>
            <person name="Meier-Kolthoff J.P."/>
            <person name="Ohm R.A."/>
            <person name="Otillar R.P."/>
            <person name="Pangilinan J."/>
            <person name="Peng Y."/>
            <person name="Rokas A."/>
            <person name="Rosa C.A."/>
            <person name="Scheuner C."/>
            <person name="Sibirny A.A."/>
            <person name="Slot J.C."/>
            <person name="Stielow J.B."/>
            <person name="Sun H."/>
            <person name="Kurtzman C.P."/>
            <person name="Blackwell M."/>
            <person name="Jeffries T.W."/>
            <person name="Grigoriev I.V."/>
        </authorList>
    </citation>
    <scope>NUCLEOTIDE SEQUENCE [LARGE SCALE GENOMIC DNA]</scope>
    <source>
        <strain evidence="9">NRRL Y-17796</strain>
    </source>
</reference>
<dbReference type="PANTHER" id="PTHR46093:SF18">
    <property type="entry name" value="FIBRONECTIN TYPE-III DOMAIN-CONTAINING PROTEIN"/>
    <property type="match status" value="1"/>
</dbReference>
<dbReference type="Gene3D" id="2.120.10.80">
    <property type="entry name" value="Kelch-type beta propeller"/>
    <property type="match status" value="2"/>
</dbReference>
<name>A0A1E4TE31_9ASCO</name>
<evidence type="ECO:0000256" key="4">
    <source>
        <dbReference type="ARBA" id="ARBA00022737"/>
    </source>
</evidence>
<protein>
    <submittedName>
        <fullName evidence="8">Uncharacterized protein</fullName>
    </submittedName>
</protein>
<evidence type="ECO:0000256" key="7">
    <source>
        <dbReference type="SAM" id="MobiDB-lite"/>
    </source>
</evidence>
<feature type="compositionally biased region" description="Basic residues" evidence="7">
    <location>
        <begin position="610"/>
        <end position="619"/>
    </location>
</feature>
<dbReference type="InterPro" id="IPR011043">
    <property type="entry name" value="Gal_Oxase/kelch_b-propeller"/>
</dbReference>
<feature type="compositionally biased region" description="Polar residues" evidence="7">
    <location>
        <begin position="24"/>
        <end position="58"/>
    </location>
</feature>
<feature type="compositionally biased region" description="Polar residues" evidence="7">
    <location>
        <begin position="714"/>
        <end position="730"/>
    </location>
</feature>
<feature type="region of interest" description="Disordered" evidence="7">
    <location>
        <begin position="1"/>
        <end position="200"/>
    </location>
</feature>
<dbReference type="SUPFAM" id="SSF50965">
    <property type="entry name" value="Galactose oxidase, central domain"/>
    <property type="match status" value="1"/>
</dbReference>
<feature type="compositionally biased region" description="Basic residues" evidence="7">
    <location>
        <begin position="1"/>
        <end position="11"/>
    </location>
</feature>
<dbReference type="InterPro" id="IPR015915">
    <property type="entry name" value="Kelch-typ_b-propeller"/>
</dbReference>
<evidence type="ECO:0000256" key="6">
    <source>
        <dbReference type="SAM" id="Coils"/>
    </source>
</evidence>
<evidence type="ECO:0000313" key="9">
    <source>
        <dbReference type="Proteomes" id="UP000095023"/>
    </source>
</evidence>
<keyword evidence="5 6" id="KW-0175">Coiled coil</keyword>
<feature type="compositionally biased region" description="Polar residues" evidence="7">
    <location>
        <begin position="581"/>
        <end position="596"/>
    </location>
</feature>
<feature type="compositionally biased region" description="Basic and acidic residues" evidence="7">
    <location>
        <begin position="821"/>
        <end position="838"/>
    </location>
</feature>
<feature type="region of interest" description="Disordered" evidence="7">
    <location>
        <begin position="542"/>
        <end position="765"/>
    </location>
</feature>
<organism evidence="8 9">
    <name type="scientific">Tortispora caseinolytica NRRL Y-17796</name>
    <dbReference type="NCBI Taxonomy" id="767744"/>
    <lineage>
        <taxon>Eukaryota</taxon>
        <taxon>Fungi</taxon>
        <taxon>Dikarya</taxon>
        <taxon>Ascomycota</taxon>
        <taxon>Saccharomycotina</taxon>
        <taxon>Trigonopsidomycetes</taxon>
        <taxon>Trigonopsidales</taxon>
        <taxon>Trigonopsidaceae</taxon>
        <taxon>Tortispora</taxon>
    </lineage>
</organism>
<proteinExistence type="predicted"/>
<dbReference type="Proteomes" id="UP000095023">
    <property type="component" value="Unassembled WGS sequence"/>
</dbReference>
<dbReference type="GO" id="GO:0005737">
    <property type="term" value="C:cytoplasm"/>
    <property type="evidence" value="ECO:0007669"/>
    <property type="project" value="UniProtKB-SubCell"/>
</dbReference>
<evidence type="ECO:0000256" key="3">
    <source>
        <dbReference type="ARBA" id="ARBA00022490"/>
    </source>
</evidence>
<evidence type="ECO:0000313" key="8">
    <source>
        <dbReference type="EMBL" id="ODV89918.1"/>
    </source>
</evidence>
<feature type="region of interest" description="Disordered" evidence="7">
    <location>
        <begin position="1286"/>
        <end position="1317"/>
    </location>
</feature>
<keyword evidence="3" id="KW-0963">Cytoplasm</keyword>
<feature type="coiled-coil region" evidence="6">
    <location>
        <begin position="994"/>
        <end position="1035"/>
    </location>
</feature>